<accession>A0A8H8DBP0</accession>
<comment type="subcellular location">
    <subcellularLocation>
        <location evidence="2">Cytoplasm</location>
    </subcellularLocation>
    <subcellularLocation>
        <location evidence="1">Nucleus</location>
    </subcellularLocation>
</comment>
<dbReference type="InterPro" id="IPR019191">
    <property type="entry name" value="Essential_protein_Yae1_N"/>
</dbReference>
<feature type="region of interest" description="Disordered" evidence="8">
    <location>
        <begin position="1"/>
        <end position="55"/>
    </location>
</feature>
<comment type="similarity">
    <text evidence="3">Belongs to the YAE1 family.</text>
</comment>
<dbReference type="GO" id="GO:0005737">
    <property type="term" value="C:cytoplasm"/>
    <property type="evidence" value="ECO:0007669"/>
    <property type="project" value="UniProtKB-SubCell"/>
</dbReference>
<dbReference type="Pfam" id="PF09811">
    <property type="entry name" value="Yae1_N"/>
    <property type="match status" value="1"/>
</dbReference>
<feature type="compositionally biased region" description="Acidic residues" evidence="8">
    <location>
        <begin position="34"/>
        <end position="46"/>
    </location>
</feature>
<dbReference type="PANTHER" id="PTHR18829:SF0">
    <property type="entry name" value="PROTEIN YAE1 HOMOLOG"/>
    <property type="match status" value="1"/>
</dbReference>
<evidence type="ECO:0000313" key="11">
    <source>
        <dbReference type="Proteomes" id="UP000669133"/>
    </source>
</evidence>
<dbReference type="RefSeq" id="XP_067547067.1">
    <property type="nucleotide sequence ID" value="XM_067693334.1"/>
</dbReference>
<feature type="compositionally biased region" description="Low complexity" evidence="8">
    <location>
        <begin position="20"/>
        <end position="32"/>
    </location>
</feature>
<evidence type="ECO:0000256" key="1">
    <source>
        <dbReference type="ARBA" id="ARBA00004123"/>
    </source>
</evidence>
<dbReference type="GO" id="GO:0005634">
    <property type="term" value="C:nucleus"/>
    <property type="evidence" value="ECO:0007669"/>
    <property type="project" value="UniProtKB-SubCell"/>
</dbReference>
<sequence>MTTSCSSNQNSTCACKSNPEKTPTTTTTETNNGSDDDDVWAMDDDEGNHNGTEDSRKLAYNDIIRQHRKQGYVDGITAHREDQLQRGFDDAFPQGAQLGIEVGKILARLRCQQGREDKRGEGSDNFKRAINDLSISKVLDRQYFNDDLEPLPTHDLIEKWKHHQPQSPS</sequence>
<feature type="domain" description="Essential protein Yae1 N-terminal" evidence="9">
    <location>
        <begin position="71"/>
        <end position="109"/>
    </location>
</feature>
<dbReference type="Proteomes" id="UP000669133">
    <property type="component" value="Unassembled WGS sequence"/>
</dbReference>
<evidence type="ECO:0000256" key="4">
    <source>
        <dbReference type="ARBA" id="ARBA00017286"/>
    </source>
</evidence>
<proteinExistence type="inferred from homology"/>
<evidence type="ECO:0000313" key="10">
    <source>
        <dbReference type="EMBL" id="KAG5417951.1"/>
    </source>
</evidence>
<organism evidence="10 11">
    <name type="scientific">Candida metapsilosis</name>
    <dbReference type="NCBI Taxonomy" id="273372"/>
    <lineage>
        <taxon>Eukaryota</taxon>
        <taxon>Fungi</taxon>
        <taxon>Dikarya</taxon>
        <taxon>Ascomycota</taxon>
        <taxon>Saccharomycotina</taxon>
        <taxon>Pichiomycetes</taxon>
        <taxon>Debaryomycetaceae</taxon>
        <taxon>Candida/Lodderomyces clade</taxon>
        <taxon>Candida</taxon>
    </lineage>
</organism>
<evidence type="ECO:0000256" key="6">
    <source>
        <dbReference type="ARBA" id="ARBA00022490"/>
    </source>
</evidence>
<dbReference type="GeneID" id="93652908"/>
<name>A0A8H8DBP0_9ASCO</name>
<dbReference type="OrthoDB" id="20086at2759"/>
<evidence type="ECO:0000259" key="9">
    <source>
        <dbReference type="Pfam" id="PF09811"/>
    </source>
</evidence>
<dbReference type="PANTHER" id="PTHR18829">
    <property type="entry name" value="PROTEIN YAE1 HOMOLOG"/>
    <property type="match status" value="1"/>
</dbReference>
<evidence type="ECO:0000256" key="2">
    <source>
        <dbReference type="ARBA" id="ARBA00004496"/>
    </source>
</evidence>
<gene>
    <name evidence="10" type="ORF">I9W82_004279</name>
</gene>
<evidence type="ECO:0000256" key="8">
    <source>
        <dbReference type="SAM" id="MobiDB-lite"/>
    </source>
</evidence>
<keyword evidence="6" id="KW-0963">Cytoplasm</keyword>
<protein>
    <recommendedName>
        <fullName evidence="5">Protein YAE1</fullName>
    </recommendedName>
    <alternativeName>
        <fullName evidence="4">Protein yae1</fullName>
    </alternativeName>
</protein>
<keyword evidence="7" id="KW-0539">Nucleus</keyword>
<dbReference type="InterPro" id="IPR038881">
    <property type="entry name" value="Yae1-like"/>
</dbReference>
<evidence type="ECO:0000256" key="7">
    <source>
        <dbReference type="ARBA" id="ARBA00023242"/>
    </source>
</evidence>
<keyword evidence="11" id="KW-1185">Reference proteome</keyword>
<evidence type="ECO:0000256" key="3">
    <source>
        <dbReference type="ARBA" id="ARBA00007096"/>
    </source>
</evidence>
<dbReference type="EMBL" id="JAEOAQ010000006">
    <property type="protein sequence ID" value="KAG5417951.1"/>
    <property type="molecule type" value="Genomic_DNA"/>
</dbReference>
<comment type="caution">
    <text evidence="10">The sequence shown here is derived from an EMBL/GenBank/DDBJ whole genome shotgun (WGS) entry which is preliminary data.</text>
</comment>
<feature type="compositionally biased region" description="Low complexity" evidence="8">
    <location>
        <begin position="1"/>
        <end position="13"/>
    </location>
</feature>
<reference evidence="10 11" key="1">
    <citation type="submission" date="2020-12" db="EMBL/GenBank/DDBJ databases">
        <title>Effect of drift, selection, and recombination on the evolution of hybrid genomes in Candida yeast pathogens.</title>
        <authorList>
            <person name="Mixao V."/>
            <person name="Ksiezopolska E."/>
            <person name="Saus E."/>
            <person name="Boekhout T."/>
            <person name="Gacser A."/>
            <person name="Gabaldon T."/>
        </authorList>
    </citation>
    <scope>NUCLEOTIDE SEQUENCE [LARGE SCALE GENOMIC DNA]</scope>
    <source>
        <strain evidence="10 11">BP57</strain>
    </source>
</reference>
<evidence type="ECO:0000256" key="5">
    <source>
        <dbReference type="ARBA" id="ARBA00018400"/>
    </source>
</evidence>
<dbReference type="AlphaFoldDB" id="A0A8H8DBP0"/>